<evidence type="ECO:0000313" key="2">
    <source>
        <dbReference type="EMBL" id="GGN28619.1"/>
    </source>
</evidence>
<feature type="compositionally biased region" description="Basic and acidic residues" evidence="1">
    <location>
        <begin position="12"/>
        <end position="25"/>
    </location>
</feature>
<comment type="caution">
    <text evidence="2">The sequence shown here is derived from an EMBL/GenBank/DDBJ whole genome shotgun (WGS) entry which is preliminary data.</text>
</comment>
<proteinExistence type="predicted"/>
<reference evidence="3" key="1">
    <citation type="journal article" date="2019" name="Int. J. Syst. Evol. Microbiol.">
        <title>The Global Catalogue of Microorganisms (GCM) 10K type strain sequencing project: providing services to taxonomists for standard genome sequencing and annotation.</title>
        <authorList>
            <consortium name="The Broad Institute Genomics Platform"/>
            <consortium name="The Broad Institute Genome Sequencing Center for Infectious Disease"/>
            <person name="Wu L."/>
            <person name="Ma J."/>
        </authorList>
    </citation>
    <scope>NUCLEOTIDE SEQUENCE [LARGE SCALE GENOMIC DNA]</scope>
    <source>
        <strain evidence="3">CGMCC 4.7319</strain>
    </source>
</reference>
<sequence length="91" mass="10104">MEKVLNQPTEPVHCRTESIERAEENQRPVQNVFAQLTVDAPGCFGPLSGRPTRPVIRRVSSLPTRDRAAEPDDRAPPAGPGKSFQGVLTWW</sequence>
<organism evidence="2 3">
    <name type="scientific">Lentzea pudingi</name>
    <dbReference type="NCBI Taxonomy" id="1789439"/>
    <lineage>
        <taxon>Bacteria</taxon>
        <taxon>Bacillati</taxon>
        <taxon>Actinomycetota</taxon>
        <taxon>Actinomycetes</taxon>
        <taxon>Pseudonocardiales</taxon>
        <taxon>Pseudonocardiaceae</taxon>
        <taxon>Lentzea</taxon>
    </lineage>
</organism>
<evidence type="ECO:0000256" key="1">
    <source>
        <dbReference type="SAM" id="MobiDB-lite"/>
    </source>
</evidence>
<accession>A0ABQ2IVQ3</accession>
<feature type="region of interest" description="Disordered" evidence="1">
    <location>
        <begin position="44"/>
        <end position="91"/>
    </location>
</feature>
<keyword evidence="3" id="KW-1185">Reference proteome</keyword>
<feature type="compositionally biased region" description="Basic and acidic residues" evidence="1">
    <location>
        <begin position="64"/>
        <end position="75"/>
    </location>
</feature>
<gene>
    <name evidence="2" type="ORF">GCM10011609_84900</name>
</gene>
<protein>
    <submittedName>
        <fullName evidence="2">Uncharacterized protein</fullName>
    </submittedName>
</protein>
<feature type="region of interest" description="Disordered" evidence="1">
    <location>
        <begin position="1"/>
        <end position="25"/>
    </location>
</feature>
<dbReference type="EMBL" id="BMNC01000028">
    <property type="protein sequence ID" value="GGN28619.1"/>
    <property type="molecule type" value="Genomic_DNA"/>
</dbReference>
<evidence type="ECO:0000313" key="3">
    <source>
        <dbReference type="Proteomes" id="UP000597656"/>
    </source>
</evidence>
<dbReference type="Proteomes" id="UP000597656">
    <property type="component" value="Unassembled WGS sequence"/>
</dbReference>
<name>A0ABQ2IVQ3_9PSEU</name>